<name>A0A0G0GLB7_9BACT</name>
<proteinExistence type="predicted"/>
<gene>
    <name evidence="1" type="ORF">UR96_C0014G0011</name>
</gene>
<protein>
    <submittedName>
        <fullName evidence="1">Uncharacterized protein</fullName>
    </submittedName>
</protein>
<reference evidence="1 2" key="1">
    <citation type="journal article" date="2015" name="Nature">
        <title>rRNA introns, odd ribosomes, and small enigmatic genomes across a large radiation of phyla.</title>
        <authorList>
            <person name="Brown C.T."/>
            <person name="Hug L.A."/>
            <person name="Thomas B.C."/>
            <person name="Sharon I."/>
            <person name="Castelle C.J."/>
            <person name="Singh A."/>
            <person name="Wilkins M.J."/>
            <person name="Williams K.H."/>
            <person name="Banfield J.F."/>
        </authorList>
    </citation>
    <scope>NUCLEOTIDE SEQUENCE [LARGE SCALE GENOMIC DNA]</scope>
</reference>
<organism evidence="1 2">
    <name type="scientific">candidate division WS6 bacterium GW2011_GWC1_36_11</name>
    <dbReference type="NCBI Taxonomy" id="1619090"/>
    <lineage>
        <taxon>Bacteria</taxon>
        <taxon>Candidatus Dojkabacteria</taxon>
    </lineage>
</organism>
<comment type="caution">
    <text evidence="1">The sequence shown here is derived from an EMBL/GenBank/DDBJ whole genome shotgun (WGS) entry which is preliminary data.</text>
</comment>
<accession>A0A0G0GLB7</accession>
<dbReference type="AlphaFoldDB" id="A0A0G0GLB7"/>
<evidence type="ECO:0000313" key="2">
    <source>
        <dbReference type="Proteomes" id="UP000034140"/>
    </source>
</evidence>
<sequence length="308" mass="34627">MNITWTTLASESVQTPYKNTPSKYKIYQTKILEDSVPINILQSPETKSLLIEHNGKPARLHLGMSRSVDLCAATYTIASTDEFKKAINHKYNPNKEALSAMLIREPITQSPFVNTYMGSGFESRLYLIMDVHHVKDEENGVKGIAGKVCNYKIDLPQGQETKILADIKLAIMYDSIAAGRNLIAGIIELKKRCPNLRKIVTVSVYATYTGCKRLAQACHELGLEVVMFCMHELLDASPINEYDSFYPKWNISKSDKKVMQSFYGKNYHKICVGGDWSANTLGSEQALDVFKQQLKEIDIDPQTFGLEA</sequence>
<dbReference type="Proteomes" id="UP000034140">
    <property type="component" value="Unassembled WGS sequence"/>
</dbReference>
<evidence type="ECO:0000313" key="1">
    <source>
        <dbReference type="EMBL" id="KKP92412.1"/>
    </source>
</evidence>
<dbReference type="EMBL" id="LBRE01000014">
    <property type="protein sequence ID" value="KKP92412.1"/>
    <property type="molecule type" value="Genomic_DNA"/>
</dbReference>